<dbReference type="GO" id="GO:0019305">
    <property type="term" value="P:dTDP-rhamnose biosynthetic process"/>
    <property type="evidence" value="ECO:0007669"/>
    <property type="project" value="UniProtKB-UniPathway"/>
</dbReference>
<dbReference type="NCBIfam" id="TIGR01214">
    <property type="entry name" value="rmlD"/>
    <property type="match status" value="1"/>
</dbReference>
<comment type="similarity">
    <text evidence="1 2">Belongs to the dTDP-4-dehydrorhamnose reductase family.</text>
</comment>
<accession>A0A2W5IG17</accession>
<dbReference type="InterPro" id="IPR029903">
    <property type="entry name" value="RmlD-like-bd"/>
</dbReference>
<dbReference type="GO" id="GO:0005829">
    <property type="term" value="C:cytosol"/>
    <property type="evidence" value="ECO:0007669"/>
    <property type="project" value="TreeGrafter"/>
</dbReference>
<comment type="function">
    <text evidence="2">Catalyzes the reduction of dTDP-6-deoxy-L-lyxo-4-hexulose to yield dTDP-L-rhamnose.</text>
</comment>
<evidence type="ECO:0000259" key="3">
    <source>
        <dbReference type="Pfam" id="PF04321"/>
    </source>
</evidence>
<dbReference type="EMBL" id="QFOZ01000003">
    <property type="protein sequence ID" value="PZP89264.1"/>
    <property type="molecule type" value="Genomic_DNA"/>
</dbReference>
<dbReference type="PANTHER" id="PTHR10491">
    <property type="entry name" value="DTDP-4-DEHYDRORHAMNOSE REDUCTASE"/>
    <property type="match status" value="1"/>
</dbReference>
<dbReference type="AlphaFoldDB" id="A0A2W5IG17"/>
<dbReference type="UniPathway" id="UPA00124"/>
<dbReference type="InterPro" id="IPR036291">
    <property type="entry name" value="NAD(P)-bd_dom_sf"/>
</dbReference>
<comment type="pathway">
    <text evidence="2">Carbohydrate biosynthesis; dTDP-L-rhamnose biosynthesis.</text>
</comment>
<evidence type="ECO:0000313" key="4">
    <source>
        <dbReference type="EMBL" id="PZP89264.1"/>
    </source>
</evidence>
<dbReference type="InterPro" id="IPR005913">
    <property type="entry name" value="dTDP_dehydrorham_reduct"/>
</dbReference>
<reference evidence="4 5" key="1">
    <citation type="submission" date="2017-08" db="EMBL/GenBank/DDBJ databases">
        <title>Infants hospitalized years apart are colonized by the same room-sourced microbial strains.</title>
        <authorList>
            <person name="Brooks B."/>
            <person name="Olm M.R."/>
            <person name="Firek B.A."/>
            <person name="Baker R."/>
            <person name="Thomas B.C."/>
            <person name="Morowitz M.J."/>
            <person name="Banfield J.F."/>
        </authorList>
    </citation>
    <scope>NUCLEOTIDE SEQUENCE [LARGE SCALE GENOMIC DNA]</scope>
    <source>
        <strain evidence="4">S2_006_000_R1_57</strain>
    </source>
</reference>
<evidence type="ECO:0000256" key="2">
    <source>
        <dbReference type="RuleBase" id="RU364082"/>
    </source>
</evidence>
<name>A0A2W5IG17_9ACTN</name>
<dbReference type="Gene3D" id="3.40.50.720">
    <property type="entry name" value="NAD(P)-binding Rossmann-like Domain"/>
    <property type="match status" value="1"/>
</dbReference>
<dbReference type="Pfam" id="PF04321">
    <property type="entry name" value="RmlD_sub_bind"/>
    <property type="match status" value="1"/>
</dbReference>
<organism evidence="4 5">
    <name type="scientific">Lawsonella clevelandensis</name>
    <dbReference type="NCBI Taxonomy" id="1528099"/>
    <lineage>
        <taxon>Bacteria</taxon>
        <taxon>Bacillati</taxon>
        <taxon>Actinomycetota</taxon>
        <taxon>Actinomycetes</taxon>
        <taxon>Mycobacteriales</taxon>
        <taxon>Lawsonellaceae</taxon>
        <taxon>Lawsonella</taxon>
    </lineage>
</organism>
<keyword evidence="2" id="KW-0521">NADP</keyword>
<dbReference type="GO" id="GO:0008831">
    <property type="term" value="F:dTDP-4-dehydrorhamnose reductase activity"/>
    <property type="evidence" value="ECO:0007669"/>
    <property type="project" value="UniProtKB-EC"/>
</dbReference>
<dbReference type="Gene3D" id="3.90.25.10">
    <property type="entry name" value="UDP-galactose 4-epimerase, domain 1"/>
    <property type="match status" value="1"/>
</dbReference>
<feature type="domain" description="RmlD-like substrate binding" evidence="3">
    <location>
        <begin position="35"/>
        <end position="351"/>
    </location>
</feature>
<evidence type="ECO:0000256" key="1">
    <source>
        <dbReference type="ARBA" id="ARBA00010944"/>
    </source>
</evidence>
<comment type="caution">
    <text evidence="4">The sequence shown here is derived from an EMBL/GenBank/DDBJ whole genome shotgun (WGS) entry which is preliminary data.</text>
</comment>
<protein>
    <recommendedName>
        <fullName evidence="2">dTDP-4-dehydrorhamnose reductase</fullName>
        <ecNumber evidence="2">1.1.1.133</ecNumber>
    </recommendedName>
</protein>
<proteinExistence type="inferred from homology"/>
<dbReference type="PANTHER" id="PTHR10491:SF4">
    <property type="entry name" value="METHIONINE ADENOSYLTRANSFERASE 2 SUBUNIT BETA"/>
    <property type="match status" value="1"/>
</dbReference>
<sequence>METIVNGGNRFVREPPGWIVWTLILGSNSVVSQGHIHILGAHGQLGCALRATHPVFSGSVSNGETVVTSYSRADCNLADLHVFTGNSALSVDSGDIVINCAAYTAVDAAEHDDAMAYRINAEAPGELAVLCRQRGAHLIHISTDYVFGGEPRRDENGMPLPWGVSDPVSPQCVYGVSKAAGEDAIRKVWQDVQQEGKGTQPAVIVRTSWLFTGPQRSQWGIGGGDFVTTMRRLYREKKHLTVVDDQYGCPTYSCDLARGIWEICHKLRQGVTIPGLLHASNAGATTWYEFATAIITGSGGSTMDVSPCRSSDFPTAAVRPAWSVLSPTSWNNAGLMPFRSWREALAESLQEPPTHFPDGVSVRVNTPI</sequence>
<dbReference type="EC" id="1.1.1.133" evidence="2"/>
<dbReference type="CDD" id="cd05254">
    <property type="entry name" value="dTDP_HR_like_SDR_e"/>
    <property type="match status" value="1"/>
</dbReference>
<gene>
    <name evidence="4" type="primary">rfbD</name>
    <name evidence="4" type="ORF">DI579_03430</name>
</gene>
<dbReference type="SUPFAM" id="SSF51735">
    <property type="entry name" value="NAD(P)-binding Rossmann-fold domains"/>
    <property type="match status" value="1"/>
</dbReference>
<dbReference type="Proteomes" id="UP000248606">
    <property type="component" value="Unassembled WGS sequence"/>
</dbReference>
<keyword evidence="2" id="KW-0560">Oxidoreductase</keyword>
<evidence type="ECO:0000313" key="5">
    <source>
        <dbReference type="Proteomes" id="UP000248606"/>
    </source>
</evidence>